<keyword evidence="7 10" id="KW-0808">Transferase</keyword>
<reference evidence="10" key="1">
    <citation type="journal article" date="2017" name="Appl. Environ. Microbiol.">
        <title>Molecular characterization of an Endozoicomonas-like organism causing infection in king scallop Pecten maximus L.</title>
        <authorList>
            <person name="Cano I."/>
            <person name="van Aerle R."/>
            <person name="Ross S."/>
            <person name="Verner-Jeffreys D.W."/>
            <person name="Paley R.K."/>
            <person name="Rimmer G."/>
            <person name="Ryder D."/>
            <person name="Hooper P."/>
            <person name="Stone D."/>
            <person name="Feist S.W."/>
        </authorList>
    </citation>
    <scope>NUCLEOTIDE SEQUENCE</scope>
</reference>
<gene>
    <name evidence="10" type="primary">pyrE</name>
    <name evidence="10" type="ORF">CI610_00935</name>
</gene>
<dbReference type="CDD" id="cd06223">
    <property type="entry name" value="PRTases_typeI"/>
    <property type="match status" value="1"/>
</dbReference>
<comment type="function">
    <text evidence="1">Catalyzes the transfer of a ribosyl phosphate group from 5-phosphoribose 1-diphosphate to orotate, leading to the formation of orotidine monophosphate (OMP).</text>
</comment>
<comment type="similarity">
    <text evidence="3">Belongs to the purine/pyrimidine phosphoribosyltransferase family. PyrE subfamily.</text>
</comment>
<comment type="pathway">
    <text evidence="2">Pyrimidine metabolism; UMP biosynthesis via de novo pathway; UMP from orotate: step 1/2.</text>
</comment>
<evidence type="ECO:0000256" key="2">
    <source>
        <dbReference type="ARBA" id="ARBA00004889"/>
    </source>
</evidence>
<proteinExistence type="inferred from homology"/>
<dbReference type="GO" id="GO:0006207">
    <property type="term" value="P:'de novo' pyrimidine nucleobase biosynthetic process"/>
    <property type="evidence" value="ECO:0007669"/>
    <property type="project" value="TreeGrafter"/>
</dbReference>
<keyword evidence="8" id="KW-0665">Pyrimidine biosynthesis</keyword>
<evidence type="ECO:0000313" key="10">
    <source>
        <dbReference type="EMBL" id="PJE80078.1"/>
    </source>
</evidence>
<keyword evidence="6 10" id="KW-0328">Glycosyltransferase</keyword>
<dbReference type="GO" id="GO:0046132">
    <property type="term" value="P:pyrimidine ribonucleoside biosynthetic process"/>
    <property type="evidence" value="ECO:0007669"/>
    <property type="project" value="TreeGrafter"/>
</dbReference>
<dbReference type="AlphaFoldDB" id="A0A2H9TAC6"/>
<dbReference type="SUPFAM" id="SSF53271">
    <property type="entry name" value="PRTase-like"/>
    <property type="match status" value="1"/>
</dbReference>
<sequence length="213" mass="23897">MNQNQEAFIRFALQQQVIRFGDFTLKSGRHSPYFFNAGLFNTGHAMNKLGQFYAQALMEAKVPFDLLLGPAYKGIPLATATSIALDTKHQQNSPWCFNRKEAKDHGEGGQFVGAPLKGKTVIIDDVITAGTAIREIISLLENTDAIPAAILIAMDRQEKGRGELSAIQEIERDFNIPVISIIKLEQLLEYVRTNNDFMQYAQAIEQYRNQYGI</sequence>
<evidence type="ECO:0000256" key="1">
    <source>
        <dbReference type="ARBA" id="ARBA00003769"/>
    </source>
</evidence>
<dbReference type="InterPro" id="IPR029057">
    <property type="entry name" value="PRTase-like"/>
</dbReference>
<evidence type="ECO:0000256" key="6">
    <source>
        <dbReference type="ARBA" id="ARBA00022676"/>
    </source>
</evidence>
<dbReference type="FunFam" id="3.40.50.2020:FF:000008">
    <property type="entry name" value="Orotate phosphoribosyltransferase"/>
    <property type="match status" value="1"/>
</dbReference>
<evidence type="ECO:0000256" key="7">
    <source>
        <dbReference type="ARBA" id="ARBA00022679"/>
    </source>
</evidence>
<dbReference type="Pfam" id="PF00156">
    <property type="entry name" value="Pribosyltran"/>
    <property type="match status" value="1"/>
</dbReference>
<dbReference type="GO" id="GO:0044205">
    <property type="term" value="P:'de novo' UMP biosynthetic process"/>
    <property type="evidence" value="ECO:0007669"/>
    <property type="project" value="UniProtKB-UniPathway"/>
</dbReference>
<dbReference type="GO" id="GO:0004588">
    <property type="term" value="F:orotate phosphoribosyltransferase activity"/>
    <property type="evidence" value="ECO:0007669"/>
    <property type="project" value="UniProtKB-EC"/>
</dbReference>
<dbReference type="EC" id="2.4.2.10" evidence="5"/>
<evidence type="ECO:0000256" key="5">
    <source>
        <dbReference type="ARBA" id="ARBA00011971"/>
    </source>
</evidence>
<dbReference type="PANTHER" id="PTHR46683:SF1">
    <property type="entry name" value="OROTATE PHOSPHORIBOSYLTRANSFERASE 1-RELATED"/>
    <property type="match status" value="1"/>
</dbReference>
<comment type="subunit">
    <text evidence="4">Homodimer.</text>
</comment>
<accession>A0A2H9TAC6</accession>
<protein>
    <recommendedName>
        <fullName evidence="5">orotate phosphoribosyltransferase</fullName>
        <ecNumber evidence="5">2.4.2.10</ecNumber>
    </recommendedName>
</protein>
<feature type="domain" description="Phosphoribosyltransferase" evidence="9">
    <location>
        <begin position="52"/>
        <end position="158"/>
    </location>
</feature>
<dbReference type="GO" id="GO:0005737">
    <property type="term" value="C:cytoplasm"/>
    <property type="evidence" value="ECO:0007669"/>
    <property type="project" value="TreeGrafter"/>
</dbReference>
<dbReference type="InterPro" id="IPR004467">
    <property type="entry name" value="Or_phspho_trans_dom"/>
</dbReference>
<dbReference type="PANTHER" id="PTHR46683">
    <property type="entry name" value="OROTATE PHOSPHORIBOSYLTRANSFERASE 1-RELATED"/>
    <property type="match status" value="1"/>
</dbReference>
<dbReference type="InterPro" id="IPR023031">
    <property type="entry name" value="OPRT"/>
</dbReference>
<evidence type="ECO:0000259" key="9">
    <source>
        <dbReference type="Pfam" id="PF00156"/>
    </source>
</evidence>
<dbReference type="InterPro" id="IPR000836">
    <property type="entry name" value="PRTase_dom"/>
</dbReference>
<dbReference type="NCBIfam" id="TIGR00336">
    <property type="entry name" value="pyrE"/>
    <property type="match status" value="1"/>
</dbReference>
<evidence type="ECO:0000256" key="3">
    <source>
        <dbReference type="ARBA" id="ARBA00006340"/>
    </source>
</evidence>
<dbReference type="UniPathway" id="UPA00070">
    <property type="reaction ID" value="UER00119"/>
</dbReference>
<evidence type="ECO:0000256" key="8">
    <source>
        <dbReference type="ARBA" id="ARBA00022975"/>
    </source>
</evidence>
<dbReference type="Gene3D" id="3.40.50.2020">
    <property type="match status" value="1"/>
</dbReference>
<organism evidence="10">
    <name type="scientific">invertebrate metagenome</name>
    <dbReference type="NCBI Taxonomy" id="1711999"/>
    <lineage>
        <taxon>unclassified sequences</taxon>
        <taxon>metagenomes</taxon>
        <taxon>organismal metagenomes</taxon>
    </lineage>
</organism>
<name>A0A2H9TAC6_9ZZZZ</name>
<dbReference type="HAMAP" id="MF_01208">
    <property type="entry name" value="PyrE"/>
    <property type="match status" value="1"/>
</dbReference>
<dbReference type="EMBL" id="NSIT01000033">
    <property type="protein sequence ID" value="PJE80078.1"/>
    <property type="molecule type" value="Genomic_DNA"/>
</dbReference>
<evidence type="ECO:0000256" key="4">
    <source>
        <dbReference type="ARBA" id="ARBA00011738"/>
    </source>
</evidence>
<comment type="caution">
    <text evidence="10">The sequence shown here is derived from an EMBL/GenBank/DDBJ whole genome shotgun (WGS) entry which is preliminary data.</text>
</comment>